<organism evidence="1 2">
    <name type="scientific">Hanstruepera neustonica</name>
    <dbReference type="NCBI Taxonomy" id="1445657"/>
    <lineage>
        <taxon>Bacteria</taxon>
        <taxon>Pseudomonadati</taxon>
        <taxon>Bacteroidota</taxon>
        <taxon>Flavobacteriia</taxon>
        <taxon>Flavobacteriales</taxon>
        <taxon>Flavobacteriaceae</taxon>
        <taxon>Hanstruepera</taxon>
    </lineage>
</organism>
<gene>
    <name evidence="1" type="ORF">C1T31_10520</name>
</gene>
<dbReference type="InterPro" id="IPR032710">
    <property type="entry name" value="NTF2-like_dom_sf"/>
</dbReference>
<name>A0A2K1DX16_9FLAO</name>
<reference evidence="1 2" key="1">
    <citation type="submission" date="2018-01" db="EMBL/GenBank/DDBJ databases">
        <title>The draft genome of Hanstruepera neustonica JCM19743.</title>
        <authorList>
            <person name="He R.-H."/>
            <person name="Du Z.-J."/>
        </authorList>
    </citation>
    <scope>NUCLEOTIDE SEQUENCE [LARGE SCALE GENOMIC DNA]</scope>
    <source>
        <strain evidence="1 2">JCM19743</strain>
    </source>
</reference>
<dbReference type="EMBL" id="POWF01000007">
    <property type="protein sequence ID" value="PNQ72580.1"/>
    <property type="molecule type" value="Genomic_DNA"/>
</dbReference>
<evidence type="ECO:0000313" key="2">
    <source>
        <dbReference type="Proteomes" id="UP000236641"/>
    </source>
</evidence>
<evidence type="ECO:0008006" key="3">
    <source>
        <dbReference type="Google" id="ProtNLM"/>
    </source>
</evidence>
<protein>
    <recommendedName>
        <fullName evidence="3">DUF4440 domain-containing protein</fullName>
    </recommendedName>
</protein>
<proteinExistence type="predicted"/>
<dbReference type="SUPFAM" id="SSF54427">
    <property type="entry name" value="NTF2-like"/>
    <property type="match status" value="1"/>
</dbReference>
<dbReference type="RefSeq" id="WP_103052462.1">
    <property type="nucleotide sequence ID" value="NZ_POWF01000007.1"/>
</dbReference>
<comment type="caution">
    <text evidence="1">The sequence shown here is derived from an EMBL/GenBank/DDBJ whole genome shotgun (WGS) entry which is preliminary data.</text>
</comment>
<accession>A0A2K1DX16</accession>
<keyword evidence="2" id="KW-1185">Reference proteome</keyword>
<dbReference type="Gene3D" id="3.10.450.50">
    <property type="match status" value="1"/>
</dbReference>
<evidence type="ECO:0000313" key="1">
    <source>
        <dbReference type="EMBL" id="PNQ72580.1"/>
    </source>
</evidence>
<dbReference type="AlphaFoldDB" id="A0A2K1DX16"/>
<dbReference type="OrthoDB" id="839277at2"/>
<sequence>MMKHLILVILTVSLFSCNQTKNNASTEEIITVEAEPKLDLDAELASIERTRAAFQLAIKEKRYGDLKQYGTPDVKSLTPNCGPWEPFKTLRDNPKGSFSYDSLVMRPRETIIVSDSIAYDFGASSTYYTNEAGEPVELIATFLALLKKDKTDGVWKLHREVANTLNLE</sequence>
<dbReference type="PROSITE" id="PS51257">
    <property type="entry name" value="PROKAR_LIPOPROTEIN"/>
    <property type="match status" value="1"/>
</dbReference>
<dbReference type="Proteomes" id="UP000236641">
    <property type="component" value="Unassembled WGS sequence"/>
</dbReference>